<feature type="domain" description="Putative auto-transporter adhesin head GIN" evidence="2">
    <location>
        <begin position="90"/>
        <end position="201"/>
    </location>
</feature>
<dbReference type="AlphaFoldDB" id="A0A9D2DEM4"/>
<evidence type="ECO:0000256" key="1">
    <source>
        <dbReference type="SAM" id="MobiDB-lite"/>
    </source>
</evidence>
<evidence type="ECO:0000259" key="2">
    <source>
        <dbReference type="Pfam" id="PF10988"/>
    </source>
</evidence>
<sequence length="235" mass="25022">MQGTFVCDALNAALSTQSKLQFANADIGSLQVAASTRANVGGSLRFDDASITATSGATLSFDKATGIDFRFDGSTKARMSGTLVCEEITLTASNAVHIQLDTLSFGNMTASLTMNSTLQGAATSGEELTLNATFDSTVDLQGTCRSLMATASMRSHLRLLRLTCERAELSAMMSSAISCTAHESLSAQALQNSRITYAGNPPQKILNSGIGSTIRKQRAQQYARHHRYTTHPRTL</sequence>
<evidence type="ECO:0000313" key="3">
    <source>
        <dbReference type="EMBL" id="HIZ15588.1"/>
    </source>
</evidence>
<dbReference type="Gene3D" id="2.160.20.120">
    <property type="match status" value="1"/>
</dbReference>
<reference evidence="3" key="2">
    <citation type="submission" date="2021-04" db="EMBL/GenBank/DDBJ databases">
        <authorList>
            <person name="Gilroy R."/>
        </authorList>
    </citation>
    <scope>NUCLEOTIDE SEQUENCE</scope>
    <source>
        <strain evidence="3">ChiHjej11B10-19426</strain>
    </source>
</reference>
<feature type="region of interest" description="Disordered" evidence="1">
    <location>
        <begin position="216"/>
        <end position="235"/>
    </location>
</feature>
<name>A0A9D2DEM4_9BACT</name>
<organism evidence="3 4">
    <name type="scientific">Candidatus Tidjanibacter faecipullorum</name>
    <dbReference type="NCBI Taxonomy" id="2838766"/>
    <lineage>
        <taxon>Bacteria</taxon>
        <taxon>Pseudomonadati</taxon>
        <taxon>Bacteroidota</taxon>
        <taxon>Bacteroidia</taxon>
        <taxon>Bacteroidales</taxon>
        <taxon>Rikenellaceae</taxon>
        <taxon>Tidjanibacter</taxon>
    </lineage>
</organism>
<accession>A0A9D2DEM4</accession>
<dbReference type="Proteomes" id="UP000824014">
    <property type="component" value="Unassembled WGS sequence"/>
</dbReference>
<evidence type="ECO:0000313" key="4">
    <source>
        <dbReference type="Proteomes" id="UP000824014"/>
    </source>
</evidence>
<comment type="caution">
    <text evidence="3">The sequence shown here is derived from an EMBL/GenBank/DDBJ whole genome shotgun (WGS) entry which is preliminary data.</text>
</comment>
<protein>
    <submittedName>
        <fullName evidence="3">DUF2807 domain-containing protein</fullName>
    </submittedName>
</protein>
<gene>
    <name evidence="3" type="ORF">H9816_06735</name>
</gene>
<proteinExistence type="predicted"/>
<reference evidence="3" key="1">
    <citation type="journal article" date="2021" name="PeerJ">
        <title>Extensive microbial diversity within the chicken gut microbiome revealed by metagenomics and culture.</title>
        <authorList>
            <person name="Gilroy R."/>
            <person name="Ravi A."/>
            <person name="Getino M."/>
            <person name="Pursley I."/>
            <person name="Horton D.L."/>
            <person name="Alikhan N.F."/>
            <person name="Baker D."/>
            <person name="Gharbi K."/>
            <person name="Hall N."/>
            <person name="Watson M."/>
            <person name="Adriaenssens E.M."/>
            <person name="Foster-Nyarko E."/>
            <person name="Jarju S."/>
            <person name="Secka A."/>
            <person name="Antonio M."/>
            <person name="Oren A."/>
            <person name="Chaudhuri R.R."/>
            <person name="La Ragione R."/>
            <person name="Hildebrand F."/>
            <person name="Pallen M.J."/>
        </authorList>
    </citation>
    <scope>NUCLEOTIDE SEQUENCE</scope>
    <source>
        <strain evidence="3">ChiHjej11B10-19426</strain>
    </source>
</reference>
<dbReference type="EMBL" id="DXCC01000022">
    <property type="protein sequence ID" value="HIZ15588.1"/>
    <property type="molecule type" value="Genomic_DNA"/>
</dbReference>
<dbReference type="Pfam" id="PF10988">
    <property type="entry name" value="DUF2807"/>
    <property type="match status" value="1"/>
</dbReference>
<dbReference type="InterPro" id="IPR021255">
    <property type="entry name" value="DUF2807"/>
</dbReference>